<feature type="non-terminal residue" evidence="1">
    <location>
        <position position="77"/>
    </location>
</feature>
<proteinExistence type="predicted"/>
<evidence type="ECO:0000313" key="2">
    <source>
        <dbReference type="Proteomes" id="UP000789366"/>
    </source>
</evidence>
<gene>
    <name evidence="1" type="ORF">SPELUC_LOCUS13489</name>
</gene>
<keyword evidence="2" id="KW-1185">Reference proteome</keyword>
<reference evidence="1" key="1">
    <citation type="submission" date="2021-06" db="EMBL/GenBank/DDBJ databases">
        <authorList>
            <person name="Kallberg Y."/>
            <person name="Tangrot J."/>
            <person name="Rosling A."/>
        </authorList>
    </citation>
    <scope>NUCLEOTIDE SEQUENCE</scope>
    <source>
        <strain evidence="1">28 12/20/2015</strain>
    </source>
</reference>
<protein>
    <submittedName>
        <fullName evidence="1">1041_t:CDS:1</fullName>
    </submittedName>
</protein>
<name>A0ACA9Q4Z2_9GLOM</name>
<evidence type="ECO:0000313" key="1">
    <source>
        <dbReference type="EMBL" id="CAG8736615.1"/>
    </source>
</evidence>
<comment type="caution">
    <text evidence="1">The sequence shown here is derived from an EMBL/GenBank/DDBJ whole genome shotgun (WGS) entry which is preliminary data.</text>
</comment>
<organism evidence="1 2">
    <name type="scientific">Cetraspora pellucida</name>
    <dbReference type="NCBI Taxonomy" id="1433469"/>
    <lineage>
        <taxon>Eukaryota</taxon>
        <taxon>Fungi</taxon>
        <taxon>Fungi incertae sedis</taxon>
        <taxon>Mucoromycota</taxon>
        <taxon>Glomeromycotina</taxon>
        <taxon>Glomeromycetes</taxon>
        <taxon>Diversisporales</taxon>
        <taxon>Gigasporaceae</taxon>
        <taxon>Cetraspora</taxon>
    </lineage>
</organism>
<dbReference type="Proteomes" id="UP000789366">
    <property type="component" value="Unassembled WGS sequence"/>
</dbReference>
<sequence>MKIQQNKLQQAHKFKIEDIVLVYNASKQNVHGDKFSSQWNGPLLVFLQQNLTFYTIDQKLQQALLKVHQMLQPKQAR</sequence>
<accession>A0ACA9Q4Z2</accession>
<dbReference type="EMBL" id="CAJVPW010035894">
    <property type="protein sequence ID" value="CAG8736615.1"/>
    <property type="molecule type" value="Genomic_DNA"/>
</dbReference>